<evidence type="ECO:0000313" key="2">
    <source>
        <dbReference type="EMBL" id="MBY8877237.1"/>
    </source>
</evidence>
<organism evidence="2 3">
    <name type="scientific">Actinacidiphila acidipaludis</name>
    <dbReference type="NCBI Taxonomy" id="2873382"/>
    <lineage>
        <taxon>Bacteria</taxon>
        <taxon>Bacillati</taxon>
        <taxon>Actinomycetota</taxon>
        <taxon>Actinomycetes</taxon>
        <taxon>Kitasatosporales</taxon>
        <taxon>Streptomycetaceae</taxon>
        <taxon>Actinacidiphila</taxon>
    </lineage>
</organism>
<accession>A0ABS7Q275</accession>
<sequence length="134" mass="13802">MNHSDTSSVQHVAARAALAVPGVAELQPGLGQRLAGAATWVRRAVGAPSPSSPSSQGGVRADRVPGSAGWRLDVRCVLDRDRRALDVARDVRDQVRAAVVSHVSGDGSPEPVEVVVTVTRIIGPPPPDADAPAP</sequence>
<evidence type="ECO:0000256" key="1">
    <source>
        <dbReference type="SAM" id="MobiDB-lite"/>
    </source>
</evidence>
<dbReference type="Proteomes" id="UP000778578">
    <property type="component" value="Unassembled WGS sequence"/>
</dbReference>
<proteinExistence type="predicted"/>
<evidence type="ECO:0008006" key="4">
    <source>
        <dbReference type="Google" id="ProtNLM"/>
    </source>
</evidence>
<feature type="region of interest" description="Disordered" evidence="1">
    <location>
        <begin position="45"/>
        <end position="65"/>
    </location>
</feature>
<evidence type="ECO:0000313" key="3">
    <source>
        <dbReference type="Proteomes" id="UP000778578"/>
    </source>
</evidence>
<gene>
    <name evidence="2" type="ORF">K7862_06215</name>
</gene>
<dbReference type="EMBL" id="JAINZZ010000005">
    <property type="protein sequence ID" value="MBY8877237.1"/>
    <property type="molecule type" value="Genomic_DNA"/>
</dbReference>
<name>A0ABS7Q275_9ACTN</name>
<protein>
    <recommendedName>
        <fullName evidence="4">Asp23/Gls24 family envelope stress response protein</fullName>
    </recommendedName>
</protein>
<comment type="caution">
    <text evidence="2">The sequence shown here is derived from an EMBL/GenBank/DDBJ whole genome shotgun (WGS) entry which is preliminary data.</text>
</comment>
<keyword evidence="3" id="KW-1185">Reference proteome</keyword>
<reference evidence="2 3" key="1">
    <citation type="submission" date="2021-08" db="EMBL/GenBank/DDBJ databases">
        <title>WGS of actinomycetes from Thailand.</title>
        <authorList>
            <person name="Thawai C."/>
        </authorList>
    </citation>
    <scope>NUCLEOTIDE SEQUENCE [LARGE SCALE GENOMIC DNA]</scope>
    <source>
        <strain evidence="2 3">PLK6-54</strain>
    </source>
</reference>